<evidence type="ECO:0000313" key="3">
    <source>
        <dbReference type="Proteomes" id="UP001293593"/>
    </source>
</evidence>
<feature type="compositionally biased region" description="Low complexity" evidence="1">
    <location>
        <begin position="84"/>
        <end position="99"/>
    </location>
</feature>
<reference evidence="2" key="1">
    <citation type="submission" date="2023-10" db="EMBL/GenBank/DDBJ databases">
        <title>Chromosome-level genome of the transformable northern wattle, Acacia crassicarpa.</title>
        <authorList>
            <person name="Massaro I."/>
            <person name="Sinha N.R."/>
            <person name="Poethig S."/>
            <person name="Leichty A.R."/>
        </authorList>
    </citation>
    <scope>NUCLEOTIDE SEQUENCE</scope>
    <source>
        <strain evidence="2">Acra3RX</strain>
        <tissue evidence="2">Leaf</tissue>
    </source>
</reference>
<gene>
    <name evidence="2" type="ORF">QN277_026385</name>
</gene>
<dbReference type="AlphaFoldDB" id="A0AAE1JB84"/>
<organism evidence="2 3">
    <name type="scientific">Acacia crassicarpa</name>
    <name type="common">northern wattle</name>
    <dbReference type="NCBI Taxonomy" id="499986"/>
    <lineage>
        <taxon>Eukaryota</taxon>
        <taxon>Viridiplantae</taxon>
        <taxon>Streptophyta</taxon>
        <taxon>Embryophyta</taxon>
        <taxon>Tracheophyta</taxon>
        <taxon>Spermatophyta</taxon>
        <taxon>Magnoliopsida</taxon>
        <taxon>eudicotyledons</taxon>
        <taxon>Gunneridae</taxon>
        <taxon>Pentapetalae</taxon>
        <taxon>rosids</taxon>
        <taxon>fabids</taxon>
        <taxon>Fabales</taxon>
        <taxon>Fabaceae</taxon>
        <taxon>Caesalpinioideae</taxon>
        <taxon>mimosoid clade</taxon>
        <taxon>Acacieae</taxon>
        <taxon>Acacia</taxon>
    </lineage>
</organism>
<dbReference type="PANTHER" id="PTHR35121">
    <property type="entry name" value="HOMEODOMAIN PROTEIN 8, PUTATIVE-RELATED"/>
    <property type="match status" value="1"/>
</dbReference>
<name>A0AAE1JB84_9FABA</name>
<dbReference type="EMBL" id="JAWXYG010000008">
    <property type="protein sequence ID" value="KAK4265318.1"/>
    <property type="molecule type" value="Genomic_DNA"/>
</dbReference>
<dbReference type="PANTHER" id="PTHR35121:SF2">
    <property type="entry name" value="SWIM-TYPE DOMAIN-CONTAINING PROTEIN"/>
    <property type="match status" value="1"/>
</dbReference>
<protein>
    <submittedName>
        <fullName evidence="2">Uncharacterized protein</fullName>
    </submittedName>
</protein>
<feature type="region of interest" description="Disordered" evidence="1">
    <location>
        <begin position="84"/>
        <end position="107"/>
    </location>
</feature>
<evidence type="ECO:0000256" key="1">
    <source>
        <dbReference type="SAM" id="MobiDB-lite"/>
    </source>
</evidence>
<keyword evidence="3" id="KW-1185">Reference proteome</keyword>
<accession>A0AAE1JB84</accession>
<comment type="caution">
    <text evidence="2">The sequence shown here is derived from an EMBL/GenBank/DDBJ whole genome shotgun (WGS) entry which is preliminary data.</text>
</comment>
<dbReference type="Proteomes" id="UP001293593">
    <property type="component" value="Unassembled WGS sequence"/>
</dbReference>
<evidence type="ECO:0000313" key="2">
    <source>
        <dbReference type="EMBL" id="KAK4265318.1"/>
    </source>
</evidence>
<sequence>MAAADGFFRGALYEGCISGHNNDVQRRPYHKNCGCAIHNKPSSPSSPNNKATACTHMRGKSKNVSYPLRRAWSESCLVLVAYSNNSSPSSSPAATTATTLGGNCRPHRHQMGLIDLEEED</sequence>
<proteinExistence type="predicted"/>